<gene>
    <name evidence="1" type="ORF">FDG2_2984</name>
</gene>
<reference evidence="2" key="1">
    <citation type="submission" date="2016-02" db="EMBL/GenBank/DDBJ databases">
        <authorList>
            <person name="Wibberg D."/>
        </authorList>
    </citation>
    <scope>NUCLEOTIDE SEQUENCE [LARGE SCALE GENOMIC DNA]</scope>
</reference>
<organism evidence="1 2">
    <name type="scientific">Candidatus Protofrankia californiensis</name>
    <dbReference type="NCBI Taxonomy" id="1839754"/>
    <lineage>
        <taxon>Bacteria</taxon>
        <taxon>Bacillati</taxon>
        <taxon>Actinomycetota</taxon>
        <taxon>Actinomycetes</taxon>
        <taxon>Frankiales</taxon>
        <taxon>Frankiaceae</taxon>
        <taxon>Protofrankia</taxon>
    </lineage>
</organism>
<proteinExistence type="predicted"/>
<evidence type="ECO:0000313" key="2">
    <source>
        <dbReference type="Proteomes" id="UP000199013"/>
    </source>
</evidence>
<sequence length="32" mass="3365">MPAGELDTALAALRDAVGGQTGEIEIIWRPGR</sequence>
<name>A0A1C3NYR5_9ACTN</name>
<dbReference type="EMBL" id="FLUV01001261">
    <property type="protein sequence ID" value="SBW22687.1"/>
    <property type="molecule type" value="Genomic_DNA"/>
</dbReference>
<keyword evidence="2" id="KW-1185">Reference proteome</keyword>
<accession>A0A1C3NYR5</accession>
<dbReference type="AlphaFoldDB" id="A0A1C3NYR5"/>
<protein>
    <submittedName>
        <fullName evidence="1">Uncharacterized protein</fullName>
    </submittedName>
</protein>
<dbReference type="Proteomes" id="UP000199013">
    <property type="component" value="Unassembled WGS sequence"/>
</dbReference>
<evidence type="ECO:0000313" key="1">
    <source>
        <dbReference type="EMBL" id="SBW22687.1"/>
    </source>
</evidence>